<dbReference type="SMART" id="SM00849">
    <property type="entry name" value="Lactamase_B"/>
    <property type="match status" value="1"/>
</dbReference>
<dbReference type="Proteomes" id="UP001597115">
    <property type="component" value="Unassembled WGS sequence"/>
</dbReference>
<evidence type="ECO:0000256" key="2">
    <source>
        <dbReference type="ARBA" id="ARBA00022723"/>
    </source>
</evidence>
<protein>
    <submittedName>
        <fullName evidence="7">MBL fold metallo-hydrolase</fullName>
    </submittedName>
</protein>
<feature type="chain" id="PRO_5046047388" evidence="5">
    <location>
        <begin position="20"/>
        <end position="294"/>
    </location>
</feature>
<organism evidence="7 8">
    <name type="scientific">Sphingomonas tabacisoli</name>
    <dbReference type="NCBI Taxonomy" id="2249466"/>
    <lineage>
        <taxon>Bacteria</taxon>
        <taxon>Pseudomonadati</taxon>
        <taxon>Pseudomonadota</taxon>
        <taxon>Alphaproteobacteria</taxon>
        <taxon>Sphingomonadales</taxon>
        <taxon>Sphingomonadaceae</taxon>
        <taxon>Sphingomonas</taxon>
    </lineage>
</organism>
<proteinExistence type="inferred from homology"/>
<dbReference type="PANTHER" id="PTHR42978">
    <property type="entry name" value="QUORUM-QUENCHING LACTONASE YTNP-RELATED-RELATED"/>
    <property type="match status" value="1"/>
</dbReference>
<feature type="signal peptide" evidence="5">
    <location>
        <begin position="1"/>
        <end position="19"/>
    </location>
</feature>
<dbReference type="Gene3D" id="3.60.15.10">
    <property type="entry name" value="Ribonuclease Z/Hydroxyacylglutathione hydrolase-like"/>
    <property type="match status" value="1"/>
</dbReference>
<comment type="caution">
    <text evidence="7">The sequence shown here is derived from an EMBL/GenBank/DDBJ whole genome shotgun (WGS) entry which is preliminary data.</text>
</comment>
<keyword evidence="8" id="KW-1185">Reference proteome</keyword>
<keyword evidence="2" id="KW-0479">Metal-binding</keyword>
<keyword evidence="3" id="KW-0378">Hydrolase</keyword>
<accession>A0ABW4I300</accession>
<evidence type="ECO:0000256" key="4">
    <source>
        <dbReference type="ARBA" id="ARBA00022833"/>
    </source>
</evidence>
<name>A0ABW4I300_9SPHN</name>
<evidence type="ECO:0000256" key="1">
    <source>
        <dbReference type="ARBA" id="ARBA00007749"/>
    </source>
</evidence>
<evidence type="ECO:0000313" key="7">
    <source>
        <dbReference type="EMBL" id="MFD1611823.1"/>
    </source>
</evidence>
<dbReference type="RefSeq" id="WP_380888399.1">
    <property type="nucleotide sequence ID" value="NZ_JBHUDY010000001.1"/>
</dbReference>
<dbReference type="Pfam" id="PF00753">
    <property type="entry name" value="Lactamase_B"/>
    <property type="match status" value="1"/>
</dbReference>
<dbReference type="InterPro" id="IPR051013">
    <property type="entry name" value="MBL_superfamily_lactonases"/>
</dbReference>
<keyword evidence="5" id="KW-0732">Signal</keyword>
<dbReference type="InterPro" id="IPR036866">
    <property type="entry name" value="RibonucZ/Hydroxyglut_hydro"/>
</dbReference>
<dbReference type="SUPFAM" id="SSF56281">
    <property type="entry name" value="Metallo-hydrolase/oxidoreductase"/>
    <property type="match status" value="1"/>
</dbReference>
<feature type="domain" description="Metallo-beta-lactamase" evidence="6">
    <location>
        <begin position="83"/>
        <end position="271"/>
    </location>
</feature>
<reference evidence="8" key="1">
    <citation type="journal article" date="2019" name="Int. J. Syst. Evol. Microbiol.">
        <title>The Global Catalogue of Microorganisms (GCM) 10K type strain sequencing project: providing services to taxonomists for standard genome sequencing and annotation.</title>
        <authorList>
            <consortium name="The Broad Institute Genomics Platform"/>
            <consortium name="The Broad Institute Genome Sequencing Center for Infectious Disease"/>
            <person name="Wu L."/>
            <person name="Ma J."/>
        </authorList>
    </citation>
    <scope>NUCLEOTIDE SEQUENCE [LARGE SCALE GENOMIC DNA]</scope>
    <source>
        <strain evidence="8">CGMCC 1.16275</strain>
    </source>
</reference>
<gene>
    <name evidence="7" type="ORF">ACFSCW_08420</name>
</gene>
<comment type="similarity">
    <text evidence="1">Belongs to the metallo-beta-lactamase superfamily.</text>
</comment>
<dbReference type="EMBL" id="JBHUDY010000001">
    <property type="protein sequence ID" value="MFD1611823.1"/>
    <property type="molecule type" value="Genomic_DNA"/>
</dbReference>
<evidence type="ECO:0000313" key="8">
    <source>
        <dbReference type="Proteomes" id="UP001597115"/>
    </source>
</evidence>
<dbReference type="InterPro" id="IPR001279">
    <property type="entry name" value="Metallo-B-lactamas"/>
</dbReference>
<dbReference type="CDD" id="cd07720">
    <property type="entry name" value="OPHC2-like_MBL-fold"/>
    <property type="match status" value="1"/>
</dbReference>
<sequence>MRKAFPAFAALALATAGHAAPGPVPVQPEARTIPFGALRLTTLRDADFNAANDGKTFGIDASPNAVARVLMEAGLPGDSVPLSVDVLLVRGITGRIVLIDTGLGPKMGGKLLASLAAAGVLPAQVTDVLITHSHGDHVGGVVGSNGRPAFPNAVVRMSRQEWAWMQGQAGSRAIVNAIRGQVRPFEPGATLLPGIQAVPIVGHTPGHSGYRISSGRAHLLDIGDTAHSAVVSLAEPEWGIAFDTDKKLGKAMRRTVLARLAQTHELVYAPHFPFPGTGRIVANGGGYKWQPADK</sequence>
<evidence type="ECO:0000259" key="6">
    <source>
        <dbReference type="SMART" id="SM00849"/>
    </source>
</evidence>
<evidence type="ECO:0000256" key="5">
    <source>
        <dbReference type="SAM" id="SignalP"/>
    </source>
</evidence>
<dbReference type="PANTHER" id="PTHR42978:SF6">
    <property type="entry name" value="QUORUM-QUENCHING LACTONASE YTNP-RELATED"/>
    <property type="match status" value="1"/>
</dbReference>
<keyword evidence="4" id="KW-0862">Zinc</keyword>
<evidence type="ECO:0000256" key="3">
    <source>
        <dbReference type="ARBA" id="ARBA00022801"/>
    </source>
</evidence>